<dbReference type="Pfam" id="PF00196">
    <property type="entry name" value="GerE"/>
    <property type="match status" value="1"/>
</dbReference>
<dbReference type="InterPro" id="IPR036388">
    <property type="entry name" value="WH-like_DNA-bd_sf"/>
</dbReference>
<dbReference type="Gene3D" id="1.10.10.10">
    <property type="entry name" value="Winged helix-like DNA-binding domain superfamily/Winged helix DNA-binding domain"/>
    <property type="match status" value="1"/>
</dbReference>
<evidence type="ECO:0000259" key="2">
    <source>
        <dbReference type="PROSITE" id="PS50043"/>
    </source>
</evidence>
<dbReference type="PANTHER" id="PTHR43214:SF43">
    <property type="entry name" value="TWO-COMPONENT RESPONSE REGULATOR"/>
    <property type="match status" value="1"/>
</dbReference>
<dbReference type="EMBL" id="JBIAZU010000004">
    <property type="protein sequence ID" value="MFF5291974.1"/>
    <property type="molecule type" value="Genomic_DNA"/>
</dbReference>
<dbReference type="SMART" id="SM00421">
    <property type="entry name" value="HTH_LUXR"/>
    <property type="match status" value="1"/>
</dbReference>
<gene>
    <name evidence="3" type="ORF">ACFY35_21240</name>
</gene>
<organism evidence="3 4">
    <name type="scientific">Paractinoplanes globisporus</name>
    <dbReference type="NCBI Taxonomy" id="113565"/>
    <lineage>
        <taxon>Bacteria</taxon>
        <taxon>Bacillati</taxon>
        <taxon>Actinomycetota</taxon>
        <taxon>Actinomycetes</taxon>
        <taxon>Micromonosporales</taxon>
        <taxon>Micromonosporaceae</taxon>
        <taxon>Paractinoplanes</taxon>
    </lineage>
</organism>
<name>A0ABW6WH28_9ACTN</name>
<dbReference type="PRINTS" id="PR00038">
    <property type="entry name" value="HTHLUXR"/>
</dbReference>
<reference evidence="3 4" key="1">
    <citation type="submission" date="2024-10" db="EMBL/GenBank/DDBJ databases">
        <title>The Natural Products Discovery Center: Release of the First 8490 Sequenced Strains for Exploring Actinobacteria Biosynthetic Diversity.</title>
        <authorList>
            <person name="Kalkreuter E."/>
            <person name="Kautsar S.A."/>
            <person name="Yang D."/>
            <person name="Bader C.D."/>
            <person name="Teijaro C.N."/>
            <person name="Fluegel L."/>
            <person name="Davis C.M."/>
            <person name="Simpson J.R."/>
            <person name="Lauterbach L."/>
            <person name="Steele A.D."/>
            <person name="Gui C."/>
            <person name="Meng S."/>
            <person name="Li G."/>
            <person name="Viehrig K."/>
            <person name="Ye F."/>
            <person name="Su P."/>
            <person name="Kiefer A.F."/>
            <person name="Nichols A."/>
            <person name="Cepeda A.J."/>
            <person name="Yan W."/>
            <person name="Fan B."/>
            <person name="Jiang Y."/>
            <person name="Adhikari A."/>
            <person name="Zheng C.-J."/>
            <person name="Schuster L."/>
            <person name="Cowan T.M."/>
            <person name="Smanski M.J."/>
            <person name="Chevrette M.G."/>
            <person name="De Carvalho L.P.S."/>
            <person name="Shen B."/>
        </authorList>
    </citation>
    <scope>NUCLEOTIDE SEQUENCE [LARGE SCALE GENOMIC DNA]</scope>
    <source>
        <strain evidence="3 4">NPDC000087</strain>
    </source>
</reference>
<evidence type="ECO:0000256" key="1">
    <source>
        <dbReference type="ARBA" id="ARBA00023125"/>
    </source>
</evidence>
<evidence type="ECO:0000313" key="4">
    <source>
        <dbReference type="Proteomes" id="UP001602245"/>
    </source>
</evidence>
<dbReference type="CDD" id="cd06170">
    <property type="entry name" value="LuxR_C_like"/>
    <property type="match status" value="1"/>
</dbReference>
<dbReference type="PANTHER" id="PTHR43214">
    <property type="entry name" value="TWO-COMPONENT RESPONSE REGULATOR"/>
    <property type="match status" value="1"/>
</dbReference>
<dbReference type="SUPFAM" id="SSF46894">
    <property type="entry name" value="C-terminal effector domain of the bipartite response regulators"/>
    <property type="match status" value="1"/>
</dbReference>
<protein>
    <submittedName>
        <fullName evidence="3">LuxR C-terminal-related transcriptional regulator</fullName>
    </submittedName>
</protein>
<dbReference type="PROSITE" id="PS50043">
    <property type="entry name" value="HTH_LUXR_2"/>
    <property type="match status" value="1"/>
</dbReference>
<keyword evidence="4" id="KW-1185">Reference proteome</keyword>
<dbReference type="RefSeq" id="WP_020509854.1">
    <property type="nucleotide sequence ID" value="NZ_JBIAZU010000004.1"/>
</dbReference>
<proteinExistence type="predicted"/>
<dbReference type="InterPro" id="IPR016032">
    <property type="entry name" value="Sig_transdc_resp-reg_C-effctor"/>
</dbReference>
<comment type="caution">
    <text evidence="3">The sequence shown here is derived from an EMBL/GenBank/DDBJ whole genome shotgun (WGS) entry which is preliminary data.</text>
</comment>
<dbReference type="InterPro" id="IPR000792">
    <property type="entry name" value="Tscrpt_reg_LuxR_C"/>
</dbReference>
<evidence type="ECO:0000313" key="3">
    <source>
        <dbReference type="EMBL" id="MFF5291974.1"/>
    </source>
</evidence>
<keyword evidence="1" id="KW-0238">DNA-binding</keyword>
<dbReference type="InterPro" id="IPR039420">
    <property type="entry name" value="WalR-like"/>
</dbReference>
<dbReference type="Proteomes" id="UP001602245">
    <property type="component" value="Unassembled WGS sequence"/>
</dbReference>
<feature type="domain" description="HTH luxR-type" evidence="2">
    <location>
        <begin position="720"/>
        <end position="785"/>
    </location>
</feature>
<accession>A0ABW6WH28</accession>
<sequence>MNAAGLLDEARADPAAPLRAAVCAPGGYGKTALLSQLERLDDRLLLVDDAHRLDDVRLSELRAQAERPDARIVVAYRPWPRPDGLVALTDVLRRRRPPIMLPALTVTEIEDRVGAPLAGYVTALSAGVPGYVARLADALAGLPGDAPARVPAAALAPFASELGELDADLRTLLLALEAGAELSFDLIAKLLGRDPRQVAELVAAGQATGMLGTDGTMAPLARHALAALGPIAERIDVRQRLAGLQLARGGPVLPLVRHLLPEGGDPRPGPELGPAFEAAGEEALGDDPALAARLFAAAADAGRPAAARHALATALAGDLDRAARLADRAVADGLPAQRAESAYVSAVAMAHRGRLDSAAELLRWAGPGPAAGFRDVALTGAGRADEAGFDAAGDGPPTLLGATAALTARGVRESVTGSPTAALSTLVQAATLLEPAGAAVLLPDSPAALAAIVALHGADLDTAEATLDRAIRTSTGGSPLAARHLLLRAWSRMLRGHLGEAGRLLAEANGAGGPAAPGRDRLFATALRVALARRDSDPVGLRAVWPDACQVLISQPVDLFTLLPLGELTVAAARLGEHRRVAAHLAEADRLLARLGDPPLWSLPLHWSRLHAAILAGQATEAGRHADTLTRLAADHPYAEAPAAAARGWIAVMTDRIDPEQIESAARGLAATGLAWDGARLAGQAAIRTGDRKAMTWLLDCARALQGGRAAGERAEDGAAESATPLLSERERQVAALVVAGLTYRQVAEQLFLSAKTVEHHVARIRQRLGCTDRRELLTRLRELLADQTDGAPA</sequence>
<dbReference type="PROSITE" id="PS00622">
    <property type="entry name" value="HTH_LUXR_1"/>
    <property type="match status" value="1"/>
</dbReference>